<keyword evidence="3" id="KW-1185">Reference proteome</keyword>
<dbReference type="Proteomes" id="UP000190857">
    <property type="component" value="Unassembled WGS sequence"/>
</dbReference>
<accession>A0A1T5KGR0</accession>
<gene>
    <name evidence="2" type="ORF">SAMN06309945_2216</name>
</gene>
<evidence type="ECO:0000313" key="2">
    <source>
        <dbReference type="EMBL" id="SKC62863.1"/>
    </source>
</evidence>
<feature type="coiled-coil region" evidence="1">
    <location>
        <begin position="308"/>
        <end position="364"/>
    </location>
</feature>
<protein>
    <submittedName>
        <fullName evidence="2">Glycosyl transferase family 2</fullName>
    </submittedName>
</protein>
<reference evidence="2 3" key="1">
    <citation type="submission" date="2017-02" db="EMBL/GenBank/DDBJ databases">
        <authorList>
            <person name="Peterson S.W."/>
        </authorList>
    </citation>
    <scope>NUCLEOTIDE SEQUENCE [LARGE SCALE GENOMIC DNA]</scope>
    <source>
        <strain evidence="2 3">VKM Ac-2059</strain>
    </source>
</reference>
<evidence type="ECO:0000313" key="3">
    <source>
        <dbReference type="Proteomes" id="UP000190857"/>
    </source>
</evidence>
<proteinExistence type="predicted"/>
<dbReference type="SUPFAM" id="SSF53448">
    <property type="entry name" value="Nucleotide-diphospho-sugar transferases"/>
    <property type="match status" value="1"/>
</dbReference>
<organism evidence="2 3">
    <name type="scientific">Okibacterium fritillariae</name>
    <dbReference type="NCBI Taxonomy" id="123320"/>
    <lineage>
        <taxon>Bacteria</taxon>
        <taxon>Bacillati</taxon>
        <taxon>Actinomycetota</taxon>
        <taxon>Actinomycetes</taxon>
        <taxon>Micrococcales</taxon>
        <taxon>Microbacteriaceae</taxon>
        <taxon>Okibacterium</taxon>
    </lineage>
</organism>
<evidence type="ECO:0000256" key="1">
    <source>
        <dbReference type="SAM" id="Coils"/>
    </source>
</evidence>
<keyword evidence="1" id="KW-0175">Coiled coil</keyword>
<dbReference type="InterPro" id="IPR029044">
    <property type="entry name" value="Nucleotide-diphossugar_trans"/>
</dbReference>
<dbReference type="AlphaFoldDB" id="A0A1T5KGR0"/>
<keyword evidence="2" id="KW-0808">Transferase</keyword>
<dbReference type="Gene3D" id="3.90.550.10">
    <property type="entry name" value="Spore Coat Polysaccharide Biosynthesis Protein SpsA, Chain A"/>
    <property type="match status" value="1"/>
</dbReference>
<dbReference type="EMBL" id="FUZP01000002">
    <property type="protein sequence ID" value="SKC62863.1"/>
    <property type="molecule type" value="Genomic_DNA"/>
</dbReference>
<dbReference type="Pfam" id="PF13704">
    <property type="entry name" value="Glyco_tranf_2_4"/>
    <property type="match status" value="1"/>
</dbReference>
<dbReference type="GO" id="GO:0016740">
    <property type="term" value="F:transferase activity"/>
    <property type="evidence" value="ECO:0007669"/>
    <property type="project" value="UniProtKB-KW"/>
</dbReference>
<dbReference type="STRING" id="123320.SAMN06309945_2216"/>
<name>A0A1T5KGR0_9MICO</name>
<sequence length="394" mass="43670">MKLVMTLMVRDEADIVEAMVDHHLAQGVDLLIVTDNGSIDGTTDILQRYADAGVIDLRHNPHHNKRQGEAVTRMARDAATLHGADWVINADTDEFWVPVDRSLTLKQAFENIPTDLGSFVVPVIDMTGAPAASGTGFERLIYRDQRSVDHLLTIGLHAHATPDSVHVGDPNVEVSQGNHFVNIESQGEPDPAFAIEVLHFPWRSFDQFYRKVDNSGRAYAESGLVPSPNHHGMRDYRRLQDGTLVSFYIARHPSAEQIEQGLADGTLTVDRTIADLGLPAIPDVALPEGAIEVGRAAAVSLVQKLDHIASLETELRETRAAAEADKARLESDLDTLLHTGAHKMNALEDELRERDEHIRALENQYHELHGRRVVRAADWVGQAARNVRGTIRRR</sequence>
<dbReference type="CDD" id="cd00761">
    <property type="entry name" value="Glyco_tranf_GTA_type"/>
    <property type="match status" value="1"/>
</dbReference>